<protein>
    <submittedName>
        <fullName evidence="1">Uncharacterized protein</fullName>
    </submittedName>
</protein>
<evidence type="ECO:0000313" key="1">
    <source>
        <dbReference type="EMBL" id="TGG80452.1"/>
    </source>
</evidence>
<organism evidence="1 2">
    <name type="scientific">Streptomyces albus</name>
    <dbReference type="NCBI Taxonomy" id="1888"/>
    <lineage>
        <taxon>Bacteria</taxon>
        <taxon>Bacillati</taxon>
        <taxon>Actinomycetota</taxon>
        <taxon>Actinomycetes</taxon>
        <taxon>Kitasatosporales</taxon>
        <taxon>Streptomycetaceae</taxon>
        <taxon>Streptomyces</taxon>
    </lineage>
</organism>
<evidence type="ECO:0000313" key="2">
    <source>
        <dbReference type="Proteomes" id="UP000298111"/>
    </source>
</evidence>
<dbReference type="AlphaFoldDB" id="A0A6C1CAV9"/>
<dbReference type="Gene3D" id="3.40.1000.10">
    <property type="entry name" value="Mog1/PsbP, alpha/beta/alpha sandwich"/>
    <property type="match status" value="1"/>
</dbReference>
<accession>A0A6C1CAV9</accession>
<proteinExistence type="predicted"/>
<comment type="caution">
    <text evidence="1">The sequence shown here is derived from an EMBL/GenBank/DDBJ whole genome shotgun (WGS) entry which is preliminary data.</text>
</comment>
<sequence>MPTSLPVPITFQLPDGWGTAPPDSVGVSDVAFVAVHAQSDAGFTANISISGEYHPDDASLAEIAVASVQRIRAVAESVKVVDRKEVGSCDVPGLAQTICFSAVVGGGRRDLVQSQVYLAMLDGDSNGRAVLQLTLTATAVQYPSVVEGFQSLVRSVRPDTGAAS</sequence>
<reference evidence="1 2" key="1">
    <citation type="submission" date="2018-10" db="EMBL/GenBank/DDBJ databases">
        <title>Isolation of pseudouridimycin from Streptomyces albus DSM 40763.</title>
        <authorList>
            <person name="Rosenqvist P."/>
            <person name="Metsae-Ketelae M."/>
            <person name="Virta P."/>
        </authorList>
    </citation>
    <scope>NUCLEOTIDE SEQUENCE [LARGE SCALE GENOMIC DNA]</scope>
    <source>
        <strain evidence="1 2">DSM 40763</strain>
    </source>
</reference>
<dbReference type="Proteomes" id="UP000298111">
    <property type="component" value="Unassembled WGS sequence"/>
</dbReference>
<dbReference type="EMBL" id="RCIY01000069">
    <property type="protein sequence ID" value="TGG80452.1"/>
    <property type="molecule type" value="Genomic_DNA"/>
</dbReference>
<gene>
    <name evidence="1" type="ORF">D8771_21895</name>
</gene>
<name>A0A6C1CAV9_9ACTN</name>